<dbReference type="EMBL" id="RBVX01000002">
    <property type="protein sequence ID" value="RSL34778.1"/>
    <property type="molecule type" value="Genomic_DNA"/>
</dbReference>
<gene>
    <name evidence="6" type="ORF">D7Z54_02770</name>
</gene>
<evidence type="ECO:0000256" key="3">
    <source>
        <dbReference type="ARBA" id="ARBA00022989"/>
    </source>
</evidence>
<dbReference type="PANTHER" id="PTHR10361:SF28">
    <property type="entry name" value="P3 PROTEIN-RELATED"/>
    <property type="match status" value="1"/>
</dbReference>
<sequence>MLQRMNLFLEKAMPYVIPIIVFLGVTLWSGAQSWAPFVKWIFAFISFSSCLSLNLLQVKQAFSRPLPIIICLSILQFIIPLLAYVSGIVFFSENINMIAGLVLAFTIPTGVVTLMWVGLKGGNKGLTLAIVLVHTLLSPFLVPLTLQVLVGAQVSMDVFGLMSGLFWMIVFPSIIGIVVNRVTNGKSKKLGTTLAPFSKVAILVVILINSAVVSPYFQTIDGTLIFLFFLVWGIACVAYMIGLFLPFLFKWDKSTAISLMYNSGMRNTGVGASLAVTYFPPAAALPVVLSIVFQQFLAAIAGRFVTYYFDVERQEKKEDEMKKGRKLSS</sequence>
<protein>
    <submittedName>
        <fullName evidence="6">Bile acid:sodium symporter family protein</fullName>
    </submittedName>
</protein>
<dbReference type="InterPro" id="IPR002657">
    <property type="entry name" value="BilAc:Na_symport/Acr3"/>
</dbReference>
<keyword evidence="2 5" id="KW-0812">Transmembrane</keyword>
<feature type="transmembrane region" description="Helical" evidence="5">
    <location>
        <begin position="200"/>
        <end position="218"/>
    </location>
</feature>
<feature type="transmembrane region" description="Helical" evidence="5">
    <location>
        <begin position="68"/>
        <end position="91"/>
    </location>
</feature>
<evidence type="ECO:0000256" key="4">
    <source>
        <dbReference type="ARBA" id="ARBA00023136"/>
    </source>
</evidence>
<evidence type="ECO:0000313" key="7">
    <source>
        <dbReference type="Proteomes" id="UP000275076"/>
    </source>
</evidence>
<feature type="transmembrane region" description="Helical" evidence="5">
    <location>
        <begin position="158"/>
        <end position="179"/>
    </location>
</feature>
<keyword evidence="4 5" id="KW-0472">Membrane</keyword>
<dbReference type="Proteomes" id="UP000275076">
    <property type="component" value="Unassembled WGS sequence"/>
</dbReference>
<feature type="transmembrane region" description="Helical" evidence="5">
    <location>
        <begin position="97"/>
        <end position="119"/>
    </location>
</feature>
<dbReference type="OrthoDB" id="1551454at2"/>
<evidence type="ECO:0000256" key="5">
    <source>
        <dbReference type="SAM" id="Phobius"/>
    </source>
</evidence>
<keyword evidence="3 5" id="KW-1133">Transmembrane helix</keyword>
<feature type="transmembrane region" description="Helical" evidence="5">
    <location>
        <begin position="270"/>
        <end position="293"/>
    </location>
</feature>
<dbReference type="GO" id="GO:0016020">
    <property type="term" value="C:membrane"/>
    <property type="evidence" value="ECO:0007669"/>
    <property type="project" value="UniProtKB-SubCell"/>
</dbReference>
<evidence type="ECO:0000256" key="1">
    <source>
        <dbReference type="ARBA" id="ARBA00004141"/>
    </source>
</evidence>
<organism evidence="6 7">
    <name type="scientific">Salibacterium salarium</name>
    <dbReference type="NCBI Taxonomy" id="284579"/>
    <lineage>
        <taxon>Bacteria</taxon>
        <taxon>Bacillati</taxon>
        <taxon>Bacillota</taxon>
        <taxon>Bacilli</taxon>
        <taxon>Bacillales</taxon>
        <taxon>Bacillaceae</taxon>
    </lineage>
</organism>
<feature type="transmembrane region" description="Helical" evidence="5">
    <location>
        <begin position="126"/>
        <end position="146"/>
    </location>
</feature>
<feature type="transmembrane region" description="Helical" evidence="5">
    <location>
        <begin position="12"/>
        <end position="31"/>
    </location>
</feature>
<comment type="subcellular location">
    <subcellularLocation>
        <location evidence="1">Membrane</location>
        <topology evidence="1">Multi-pass membrane protein</topology>
    </subcellularLocation>
</comment>
<reference evidence="6 7" key="1">
    <citation type="submission" date="2018-10" db="EMBL/GenBank/DDBJ databases">
        <title>Draft genome sequence of Bacillus salarius IM0101, isolated from a hypersaline soil in Inner Mongolia, China.</title>
        <authorList>
            <person name="Yamprayoonswat W."/>
            <person name="Boonvisut S."/>
            <person name="Jumpathong W."/>
            <person name="Sittihan S."/>
            <person name="Ruangsuj P."/>
            <person name="Wanthongcharoen S."/>
            <person name="Thongpramul N."/>
            <person name="Pimmason S."/>
            <person name="Yu B."/>
            <person name="Yasawong M."/>
        </authorList>
    </citation>
    <scope>NUCLEOTIDE SEQUENCE [LARGE SCALE GENOMIC DNA]</scope>
    <source>
        <strain evidence="6 7">IM0101</strain>
    </source>
</reference>
<dbReference type="RefSeq" id="WP_125554229.1">
    <property type="nucleotide sequence ID" value="NZ_RBVX01000002.1"/>
</dbReference>
<evidence type="ECO:0000313" key="6">
    <source>
        <dbReference type="EMBL" id="RSL34778.1"/>
    </source>
</evidence>
<name>A0A3R9Q6M7_9BACI</name>
<keyword evidence="7" id="KW-1185">Reference proteome</keyword>
<dbReference type="Gene3D" id="1.20.1530.20">
    <property type="match status" value="1"/>
</dbReference>
<feature type="transmembrane region" description="Helical" evidence="5">
    <location>
        <begin position="224"/>
        <end position="249"/>
    </location>
</feature>
<feature type="transmembrane region" description="Helical" evidence="5">
    <location>
        <begin position="37"/>
        <end position="56"/>
    </location>
</feature>
<comment type="caution">
    <text evidence="6">The sequence shown here is derived from an EMBL/GenBank/DDBJ whole genome shotgun (WGS) entry which is preliminary data.</text>
</comment>
<accession>A0A3R9Q6M7</accession>
<dbReference type="AlphaFoldDB" id="A0A3R9Q6M7"/>
<dbReference type="InterPro" id="IPR004710">
    <property type="entry name" value="Bilac:Na_transpt"/>
</dbReference>
<dbReference type="Pfam" id="PF01758">
    <property type="entry name" value="SBF"/>
    <property type="match status" value="1"/>
</dbReference>
<evidence type="ECO:0000256" key="2">
    <source>
        <dbReference type="ARBA" id="ARBA00022692"/>
    </source>
</evidence>
<dbReference type="PANTHER" id="PTHR10361">
    <property type="entry name" value="SODIUM-BILE ACID COTRANSPORTER"/>
    <property type="match status" value="1"/>
</dbReference>
<dbReference type="InterPro" id="IPR038770">
    <property type="entry name" value="Na+/solute_symporter_sf"/>
</dbReference>
<proteinExistence type="predicted"/>